<dbReference type="Gene3D" id="1.20.1720.10">
    <property type="entry name" value="Multidrug resistance protein D"/>
    <property type="match status" value="1"/>
</dbReference>
<dbReference type="InterPro" id="IPR011701">
    <property type="entry name" value="MFS"/>
</dbReference>
<gene>
    <name evidence="9" type="ORF">HEB94_006352</name>
</gene>
<evidence type="ECO:0000256" key="4">
    <source>
        <dbReference type="ARBA" id="ARBA00022692"/>
    </source>
</evidence>
<protein>
    <submittedName>
        <fullName evidence="9">MFS family permease</fullName>
    </submittedName>
</protein>
<sequence>MSKPRFGVPTYLLASLAFGTVLNPLNSSMIAVALVPLQREFDVGVATSSWLVSGFYLAAAVGQPLMGRFVDLFGARRLFVGGLTLMCAVCAVAPFAPGFWWLVGIRVLMAVGTSTAFPAALVLIRAAVEREADDRLARGGQLDGSGGAAPRPSGPPAGALAALSVAASTSAGLGPVLGGFLVAFAGWEAVFLVNVPFTALGIVLALKLLPKSPPQPARGPLLAAIDLPGIVLFSGSLTALLVFLLSLADRPTWWLAPAVVVLGFLLVRRELAAPAPFLDIRDLRANRALTSVLGQQGGVNLVFYCVFFGLPVWLESVRGFGADTVGLLVLPLALMGVLMTPVAARVVRLRGSRATLVFGTVVLLIGTLVVQVLHESSPVVVILIAALLFGVPNGFNNLGLQTALYEASSPERMGSSGGLFQTFRYLGAIMSTSVLGIVFERDLSTRGLHHVGLVMTVAAAGLLVLALVRQSGARRRPARGAADAT</sequence>
<feature type="transmembrane region" description="Helical" evidence="7">
    <location>
        <begin position="221"/>
        <end position="245"/>
    </location>
</feature>
<dbReference type="PANTHER" id="PTHR42718:SF46">
    <property type="entry name" value="BLR6921 PROTEIN"/>
    <property type="match status" value="1"/>
</dbReference>
<feature type="transmembrane region" description="Helical" evidence="7">
    <location>
        <begin position="379"/>
        <end position="398"/>
    </location>
</feature>
<feature type="transmembrane region" description="Helical" evidence="7">
    <location>
        <begin position="325"/>
        <end position="347"/>
    </location>
</feature>
<feature type="transmembrane region" description="Helical" evidence="7">
    <location>
        <begin position="189"/>
        <end position="209"/>
    </location>
</feature>
<dbReference type="RefSeq" id="WP_192753071.1">
    <property type="nucleotide sequence ID" value="NZ_BAABJL010000156.1"/>
</dbReference>
<feature type="domain" description="Major facilitator superfamily (MFS) profile" evidence="8">
    <location>
        <begin position="12"/>
        <end position="473"/>
    </location>
</feature>
<feature type="transmembrane region" description="Helical" evidence="7">
    <location>
        <begin position="43"/>
        <end position="66"/>
    </location>
</feature>
<keyword evidence="5 7" id="KW-1133">Transmembrane helix</keyword>
<feature type="transmembrane region" description="Helical" evidence="7">
    <location>
        <begin position="451"/>
        <end position="468"/>
    </location>
</feature>
<dbReference type="InterPro" id="IPR020846">
    <property type="entry name" value="MFS_dom"/>
</dbReference>
<dbReference type="EMBL" id="JADBEM010000001">
    <property type="protein sequence ID" value="MBE1609504.1"/>
    <property type="molecule type" value="Genomic_DNA"/>
</dbReference>
<feature type="transmembrane region" description="Helical" evidence="7">
    <location>
        <begin position="160"/>
        <end position="183"/>
    </location>
</feature>
<evidence type="ECO:0000256" key="2">
    <source>
        <dbReference type="ARBA" id="ARBA00022448"/>
    </source>
</evidence>
<evidence type="ECO:0000256" key="5">
    <source>
        <dbReference type="ARBA" id="ARBA00022989"/>
    </source>
</evidence>
<proteinExistence type="predicted"/>
<keyword evidence="3" id="KW-1003">Cell membrane</keyword>
<dbReference type="GO" id="GO:0005886">
    <property type="term" value="C:plasma membrane"/>
    <property type="evidence" value="ECO:0007669"/>
    <property type="project" value="UniProtKB-SubCell"/>
</dbReference>
<keyword evidence="4 7" id="KW-0812">Transmembrane</keyword>
<evidence type="ECO:0000313" key="10">
    <source>
        <dbReference type="Proteomes" id="UP000638648"/>
    </source>
</evidence>
<evidence type="ECO:0000256" key="7">
    <source>
        <dbReference type="SAM" id="Phobius"/>
    </source>
</evidence>
<dbReference type="Pfam" id="PF07690">
    <property type="entry name" value="MFS_1"/>
    <property type="match status" value="1"/>
</dbReference>
<organism evidence="9 10">
    <name type="scientific">Actinopolymorpha pittospori</name>
    <dbReference type="NCBI Taxonomy" id="648752"/>
    <lineage>
        <taxon>Bacteria</taxon>
        <taxon>Bacillati</taxon>
        <taxon>Actinomycetota</taxon>
        <taxon>Actinomycetes</taxon>
        <taxon>Propionibacteriales</taxon>
        <taxon>Actinopolymorphaceae</taxon>
        <taxon>Actinopolymorpha</taxon>
    </lineage>
</organism>
<accession>A0A927MZN3</accession>
<evidence type="ECO:0000256" key="1">
    <source>
        <dbReference type="ARBA" id="ARBA00004651"/>
    </source>
</evidence>
<dbReference type="Proteomes" id="UP000638648">
    <property type="component" value="Unassembled WGS sequence"/>
</dbReference>
<dbReference type="PROSITE" id="PS50850">
    <property type="entry name" value="MFS"/>
    <property type="match status" value="1"/>
</dbReference>
<evidence type="ECO:0000259" key="8">
    <source>
        <dbReference type="PROSITE" id="PS50850"/>
    </source>
</evidence>
<evidence type="ECO:0000256" key="3">
    <source>
        <dbReference type="ARBA" id="ARBA00022475"/>
    </source>
</evidence>
<feature type="transmembrane region" description="Helical" evidence="7">
    <location>
        <begin position="251"/>
        <end position="267"/>
    </location>
</feature>
<comment type="subcellular location">
    <subcellularLocation>
        <location evidence="1">Cell membrane</location>
        <topology evidence="1">Multi-pass membrane protein</topology>
    </subcellularLocation>
</comment>
<comment type="caution">
    <text evidence="9">The sequence shown here is derived from an EMBL/GenBank/DDBJ whole genome shotgun (WGS) entry which is preliminary data.</text>
</comment>
<dbReference type="Gene3D" id="1.20.1250.20">
    <property type="entry name" value="MFS general substrate transporter like domains"/>
    <property type="match status" value="1"/>
</dbReference>
<feature type="transmembrane region" description="Helical" evidence="7">
    <location>
        <begin position="288"/>
        <end position="313"/>
    </location>
</feature>
<feature type="transmembrane region" description="Helical" evidence="7">
    <location>
        <begin position="419"/>
        <end position="439"/>
    </location>
</feature>
<dbReference type="CDD" id="cd17321">
    <property type="entry name" value="MFS_MMR_MDR_like"/>
    <property type="match status" value="1"/>
</dbReference>
<feature type="transmembrane region" description="Helical" evidence="7">
    <location>
        <begin position="107"/>
        <end position="128"/>
    </location>
</feature>
<reference evidence="9" key="1">
    <citation type="submission" date="2020-10" db="EMBL/GenBank/DDBJ databases">
        <title>Sequencing the genomes of 1000 actinobacteria strains.</title>
        <authorList>
            <person name="Klenk H.-P."/>
        </authorList>
    </citation>
    <scope>NUCLEOTIDE SEQUENCE</scope>
    <source>
        <strain evidence="9">DSM 45354</strain>
    </source>
</reference>
<dbReference type="InterPro" id="IPR036259">
    <property type="entry name" value="MFS_trans_sf"/>
</dbReference>
<keyword evidence="2" id="KW-0813">Transport</keyword>
<feature type="transmembrane region" description="Helical" evidence="7">
    <location>
        <begin position="354"/>
        <end position="373"/>
    </location>
</feature>
<name>A0A927MZN3_9ACTN</name>
<keyword evidence="10" id="KW-1185">Reference proteome</keyword>
<dbReference type="GO" id="GO:0022857">
    <property type="term" value="F:transmembrane transporter activity"/>
    <property type="evidence" value="ECO:0007669"/>
    <property type="project" value="InterPro"/>
</dbReference>
<evidence type="ECO:0000256" key="6">
    <source>
        <dbReference type="ARBA" id="ARBA00023136"/>
    </source>
</evidence>
<dbReference type="AlphaFoldDB" id="A0A927MZN3"/>
<dbReference type="PANTHER" id="PTHR42718">
    <property type="entry name" value="MAJOR FACILITATOR SUPERFAMILY MULTIDRUG TRANSPORTER MFSC"/>
    <property type="match status" value="1"/>
</dbReference>
<dbReference type="SUPFAM" id="SSF103473">
    <property type="entry name" value="MFS general substrate transporter"/>
    <property type="match status" value="1"/>
</dbReference>
<evidence type="ECO:0000313" key="9">
    <source>
        <dbReference type="EMBL" id="MBE1609504.1"/>
    </source>
</evidence>
<feature type="transmembrane region" description="Helical" evidence="7">
    <location>
        <begin position="78"/>
        <end position="101"/>
    </location>
</feature>
<keyword evidence="6 7" id="KW-0472">Membrane</keyword>